<protein>
    <submittedName>
        <fullName evidence="1">Uncharacterized protein</fullName>
    </submittedName>
</protein>
<evidence type="ECO:0000313" key="1">
    <source>
        <dbReference type="EMBL" id="RWX47081.1"/>
    </source>
</evidence>
<name>A0A3S3SP89_9BACT</name>
<dbReference type="EMBL" id="MTKO01000041">
    <property type="protein sequence ID" value="RWX47081.1"/>
    <property type="molecule type" value="Genomic_DNA"/>
</dbReference>
<reference evidence="1 2" key="1">
    <citation type="submission" date="2017-01" db="EMBL/GenBank/DDBJ databases">
        <title>The cable genome- insights into the physiology and evolution of filamentous bacteria capable of sulfide oxidation via long distance electron transfer.</title>
        <authorList>
            <person name="Schreiber L."/>
            <person name="Bjerg J.T."/>
            <person name="Boggild A."/>
            <person name="Van De Vossenberg J."/>
            <person name="Meysman F."/>
            <person name="Nielsen L.P."/>
            <person name="Schramm A."/>
            <person name="Kjeldsen K.U."/>
        </authorList>
    </citation>
    <scope>NUCLEOTIDE SEQUENCE [LARGE SCALE GENOMIC DNA]</scope>
    <source>
        <strain evidence="1">MCF</strain>
    </source>
</reference>
<proteinExistence type="predicted"/>
<evidence type="ECO:0000313" key="2">
    <source>
        <dbReference type="Proteomes" id="UP000287853"/>
    </source>
</evidence>
<comment type="caution">
    <text evidence="1">The sequence shown here is derived from an EMBL/GenBank/DDBJ whole genome shotgun (WGS) entry which is preliminary data.</text>
</comment>
<sequence>MLPGEGFGKKERDIQKKLSHIFSCAMLKSDEILPVVS</sequence>
<accession>A0A3S3SP89</accession>
<organism evidence="1 2">
    <name type="scientific">Candidatus Electrothrix aarhusensis</name>
    <dbReference type="NCBI Taxonomy" id="1859131"/>
    <lineage>
        <taxon>Bacteria</taxon>
        <taxon>Pseudomonadati</taxon>
        <taxon>Thermodesulfobacteriota</taxon>
        <taxon>Desulfobulbia</taxon>
        <taxon>Desulfobulbales</taxon>
        <taxon>Desulfobulbaceae</taxon>
        <taxon>Candidatus Electrothrix</taxon>
    </lineage>
</organism>
<dbReference type="AlphaFoldDB" id="A0A3S3SP89"/>
<dbReference type="Proteomes" id="UP000287853">
    <property type="component" value="Unassembled WGS sequence"/>
</dbReference>
<keyword evidence="2" id="KW-1185">Reference proteome</keyword>
<gene>
    <name evidence="1" type="ORF">H206_00121</name>
</gene>